<dbReference type="eggNOG" id="ENOG5032P86">
    <property type="taxonomic scope" value="Bacteria"/>
</dbReference>
<evidence type="ECO:0000313" key="1">
    <source>
        <dbReference type="EMBL" id="ESK48704.1"/>
    </source>
</evidence>
<dbReference type="Proteomes" id="UP000018415">
    <property type="component" value="Unassembled WGS sequence"/>
</dbReference>
<dbReference type="EMBL" id="AYET01000002">
    <property type="protein sequence ID" value="ESK48704.1"/>
    <property type="molecule type" value="Genomic_DNA"/>
</dbReference>
<sequence length="76" mass="8871">MKLDLPESITLNCPSCKSEYLAIDEYKIVSCQTCSLKIHKDELINQNNLEEKINIEQLSKDLTKEIQKIFKGKNWK</sequence>
<name>V2VLZ8_9GAMM</name>
<dbReference type="PATRIC" id="fig|1341679.3.peg.1337"/>
<comment type="caution">
    <text evidence="1">The sequence shown here is derived from an EMBL/GenBank/DDBJ whole genome shotgun (WGS) entry which is preliminary data.</text>
</comment>
<evidence type="ECO:0000313" key="2">
    <source>
        <dbReference type="Proteomes" id="UP000018415"/>
    </source>
</evidence>
<organism evidence="1 2">
    <name type="scientific">Acinetobacter indicus CIP 110367</name>
    <dbReference type="NCBI Taxonomy" id="1341679"/>
    <lineage>
        <taxon>Bacteria</taxon>
        <taxon>Pseudomonadati</taxon>
        <taxon>Pseudomonadota</taxon>
        <taxon>Gammaproteobacteria</taxon>
        <taxon>Moraxellales</taxon>
        <taxon>Moraxellaceae</taxon>
        <taxon>Acinetobacter</taxon>
    </lineage>
</organism>
<dbReference type="AlphaFoldDB" id="V2VLZ8"/>
<protein>
    <submittedName>
        <fullName evidence="1">Uncharacterized protein</fullName>
    </submittedName>
</protein>
<dbReference type="OrthoDB" id="75111at468"/>
<dbReference type="RefSeq" id="WP_016659269.1">
    <property type="nucleotide sequence ID" value="NZ_BBSF01000001.1"/>
</dbReference>
<accession>V2VLZ8</accession>
<dbReference type="HOGENOM" id="CLU_2646238_0_0_6"/>
<keyword evidence="2" id="KW-1185">Reference proteome</keyword>
<proteinExistence type="predicted"/>
<reference evidence="1 2" key="1">
    <citation type="submission" date="2013-10" db="EMBL/GenBank/DDBJ databases">
        <title>The Genome Sequence of Acinetobacter indicus CIP 110367.</title>
        <authorList>
            <consortium name="The Broad Institute Genomics Platform"/>
            <consortium name="The Broad Institute Genome Sequencing Center for Infectious Disease"/>
            <person name="Cerqueira G."/>
            <person name="Feldgarden M."/>
            <person name="Courvalin P."/>
            <person name="Grillot-Courvalin C."/>
            <person name="Clermont D."/>
            <person name="Rocha E."/>
            <person name="Yoon E.-J."/>
            <person name="Nemec A."/>
            <person name="Young S.K."/>
            <person name="Zeng Q."/>
            <person name="Gargeya S."/>
            <person name="Fitzgerald M."/>
            <person name="Abouelleil A."/>
            <person name="Alvarado L."/>
            <person name="Berlin A.M."/>
            <person name="Chapman S.B."/>
            <person name="Gainer-Dewar J."/>
            <person name="Goldberg J."/>
            <person name="Gnerre S."/>
            <person name="Griggs A."/>
            <person name="Gujja S."/>
            <person name="Hansen M."/>
            <person name="Howarth C."/>
            <person name="Imamovic A."/>
            <person name="Ireland A."/>
            <person name="Larimer J."/>
            <person name="McCowan C."/>
            <person name="Murphy C."/>
            <person name="Pearson M."/>
            <person name="Poon T.W."/>
            <person name="Priest M."/>
            <person name="Roberts A."/>
            <person name="Saif S."/>
            <person name="Shea T."/>
            <person name="Sykes S."/>
            <person name="Wortman J."/>
            <person name="Nusbaum C."/>
            <person name="Birren B."/>
        </authorList>
    </citation>
    <scope>NUCLEOTIDE SEQUENCE [LARGE SCALE GENOMIC DNA]</scope>
    <source>
        <strain evidence="1 2">CIP 110367</strain>
    </source>
</reference>
<gene>
    <name evidence="1" type="ORF">P253_01355</name>
</gene>